<proteinExistence type="predicted"/>
<dbReference type="PANTHER" id="PTHR33332">
    <property type="entry name" value="REVERSE TRANSCRIPTASE DOMAIN-CONTAINING PROTEIN"/>
    <property type="match status" value="1"/>
</dbReference>
<feature type="domain" description="Reverse transcriptase" evidence="1">
    <location>
        <begin position="43"/>
        <end position="151"/>
    </location>
</feature>
<reference evidence="3" key="2">
    <citation type="submission" date="2017-12" db="EMBL/GenBank/DDBJ databases">
        <title>Genome sequence of the Bar-tailed Godwit (Limosa lapponica baueri).</title>
        <authorList>
            <person name="Lima N.C.B."/>
            <person name="Parody-Merino A.M."/>
            <person name="Battley P.F."/>
            <person name="Fidler A.E."/>
            <person name="Prosdocimi F."/>
        </authorList>
    </citation>
    <scope>NUCLEOTIDE SEQUENCE [LARGE SCALE GENOMIC DNA]</scope>
</reference>
<gene>
    <name evidence="2" type="ORF">llap_6936</name>
</gene>
<dbReference type="InterPro" id="IPR000477">
    <property type="entry name" value="RT_dom"/>
</dbReference>
<dbReference type="Proteomes" id="UP000233556">
    <property type="component" value="Unassembled WGS sequence"/>
</dbReference>
<organism evidence="2 3">
    <name type="scientific">Limosa lapponica baueri</name>
    <dbReference type="NCBI Taxonomy" id="1758121"/>
    <lineage>
        <taxon>Eukaryota</taxon>
        <taxon>Metazoa</taxon>
        <taxon>Chordata</taxon>
        <taxon>Craniata</taxon>
        <taxon>Vertebrata</taxon>
        <taxon>Euteleostomi</taxon>
        <taxon>Archelosauria</taxon>
        <taxon>Archosauria</taxon>
        <taxon>Dinosauria</taxon>
        <taxon>Saurischia</taxon>
        <taxon>Theropoda</taxon>
        <taxon>Coelurosauria</taxon>
        <taxon>Aves</taxon>
        <taxon>Neognathae</taxon>
        <taxon>Neoaves</taxon>
        <taxon>Charadriiformes</taxon>
        <taxon>Scolopacidae</taxon>
        <taxon>Limosa</taxon>
    </lineage>
</organism>
<protein>
    <recommendedName>
        <fullName evidence="1">Reverse transcriptase domain-containing protein</fullName>
    </recommendedName>
</protein>
<reference evidence="3" key="1">
    <citation type="submission" date="2017-11" db="EMBL/GenBank/DDBJ databases">
        <authorList>
            <person name="Lima N.C."/>
            <person name="Parody-Merino A.M."/>
            <person name="Battley P.F."/>
            <person name="Fidler A.E."/>
            <person name="Prosdocimi F."/>
        </authorList>
    </citation>
    <scope>NUCLEOTIDE SEQUENCE [LARGE SCALE GENOMIC DNA]</scope>
</reference>
<evidence type="ECO:0000313" key="3">
    <source>
        <dbReference type="Proteomes" id="UP000233556"/>
    </source>
</evidence>
<evidence type="ECO:0000259" key="1">
    <source>
        <dbReference type="Pfam" id="PF00078"/>
    </source>
</evidence>
<accession>A0A2I0U9W0</accession>
<name>A0A2I0U9W0_LIMLA</name>
<dbReference type="OrthoDB" id="416454at2759"/>
<keyword evidence="3" id="KW-1185">Reference proteome</keyword>
<dbReference type="Pfam" id="PF00078">
    <property type="entry name" value="RVT_1"/>
    <property type="match status" value="1"/>
</dbReference>
<dbReference type="AlphaFoldDB" id="A0A2I0U9W0"/>
<dbReference type="EMBL" id="KZ505963">
    <property type="protein sequence ID" value="PKU42753.1"/>
    <property type="molecule type" value="Genomic_DNA"/>
</dbReference>
<sequence length="158" mass="17975">MEAVESVRYVVSPLVTRSWLSEKVPEDWKRANVIPISKRVNEEDPGNCRLVSLTSVLGKVMERIILEAITKRVKDKKVIGNRQHGFMKQKSCLTVPLYNEITSLVDKRRAGDGVYLDFSKAISTVSHNILMDSLPKCGIDKCTVTWIENWLNCWIKGL</sequence>
<evidence type="ECO:0000313" key="2">
    <source>
        <dbReference type="EMBL" id="PKU42753.1"/>
    </source>
</evidence>